<evidence type="ECO:0000256" key="3">
    <source>
        <dbReference type="ARBA" id="ARBA00023163"/>
    </source>
</evidence>
<dbReference type="EMBL" id="CP027668">
    <property type="protein sequence ID" value="AVO47682.1"/>
    <property type="molecule type" value="Genomic_DNA"/>
</dbReference>
<evidence type="ECO:0000259" key="5">
    <source>
        <dbReference type="PROSITE" id="PS50043"/>
    </source>
</evidence>
<sequence>MRTDTDRCGDLFIVDDDAPVREGLSIVFEQAGYRVAAFADAASLFIAMQQRHPDAILLDVCLPGVGGVEVLRQISLRRFEGPVVMMSGRADIPMAVAVIRAGAADLVEKPVDAEHILRHVGDALAGHARRAAERADPVSALGPGGASLLTPRERDVLQELVRGASNKEAGRSLGISPRTIEVHRARIMEKLGARNAADLVRVIYDERRHDAR</sequence>
<evidence type="ECO:0000259" key="6">
    <source>
        <dbReference type="PROSITE" id="PS50110"/>
    </source>
</evidence>
<dbReference type="CDD" id="cd06170">
    <property type="entry name" value="LuxR_C_like"/>
    <property type="match status" value="1"/>
</dbReference>
<dbReference type="RefSeq" id="WP_106751052.1">
    <property type="nucleotide sequence ID" value="NZ_CP027668.1"/>
</dbReference>
<name>A0A2S0NHP5_9HYPH</name>
<dbReference type="Pfam" id="PF00196">
    <property type="entry name" value="GerE"/>
    <property type="match status" value="1"/>
</dbReference>
<accession>A0A2S0NHP5</accession>
<dbReference type="SMART" id="SM00421">
    <property type="entry name" value="HTH_LUXR"/>
    <property type="match status" value="1"/>
</dbReference>
<dbReference type="OrthoDB" id="9782655at2"/>
<dbReference type="KEGG" id="phr:C6569_14415"/>
<evidence type="ECO:0000256" key="4">
    <source>
        <dbReference type="PROSITE-ProRule" id="PRU00169"/>
    </source>
</evidence>
<evidence type="ECO:0000256" key="2">
    <source>
        <dbReference type="ARBA" id="ARBA00023125"/>
    </source>
</evidence>
<keyword evidence="4" id="KW-0597">Phosphoprotein</keyword>
<dbReference type="Pfam" id="PF00072">
    <property type="entry name" value="Response_reg"/>
    <property type="match status" value="1"/>
</dbReference>
<protein>
    <submittedName>
        <fullName evidence="7">DNA-binding response regulator</fullName>
    </submittedName>
</protein>
<organism evidence="7 8">
    <name type="scientific">Phreatobacter cathodiphilus</name>
    <dbReference type="NCBI Taxonomy" id="1868589"/>
    <lineage>
        <taxon>Bacteria</taxon>
        <taxon>Pseudomonadati</taxon>
        <taxon>Pseudomonadota</taxon>
        <taxon>Alphaproteobacteria</taxon>
        <taxon>Hyphomicrobiales</taxon>
        <taxon>Phreatobacteraceae</taxon>
        <taxon>Phreatobacter</taxon>
    </lineage>
</organism>
<dbReference type="Gene3D" id="3.40.50.2300">
    <property type="match status" value="1"/>
</dbReference>
<evidence type="ECO:0000256" key="1">
    <source>
        <dbReference type="ARBA" id="ARBA00023015"/>
    </source>
</evidence>
<dbReference type="AlphaFoldDB" id="A0A2S0NHP5"/>
<dbReference type="InterPro" id="IPR016032">
    <property type="entry name" value="Sig_transdc_resp-reg_C-effctor"/>
</dbReference>
<feature type="domain" description="Response regulatory" evidence="6">
    <location>
        <begin position="10"/>
        <end position="124"/>
    </location>
</feature>
<feature type="domain" description="HTH luxR-type" evidence="5">
    <location>
        <begin position="142"/>
        <end position="207"/>
    </location>
</feature>
<proteinExistence type="predicted"/>
<dbReference type="Gene3D" id="1.10.10.10">
    <property type="entry name" value="Winged helix-like DNA-binding domain superfamily/Winged helix DNA-binding domain"/>
    <property type="match status" value="1"/>
</dbReference>
<dbReference type="Proteomes" id="UP000237889">
    <property type="component" value="Chromosome"/>
</dbReference>
<dbReference type="GO" id="GO:0006355">
    <property type="term" value="P:regulation of DNA-templated transcription"/>
    <property type="evidence" value="ECO:0007669"/>
    <property type="project" value="InterPro"/>
</dbReference>
<dbReference type="PROSITE" id="PS50043">
    <property type="entry name" value="HTH_LUXR_2"/>
    <property type="match status" value="1"/>
</dbReference>
<keyword evidence="3" id="KW-0804">Transcription</keyword>
<dbReference type="SUPFAM" id="SSF52172">
    <property type="entry name" value="CheY-like"/>
    <property type="match status" value="1"/>
</dbReference>
<dbReference type="GO" id="GO:0003677">
    <property type="term" value="F:DNA binding"/>
    <property type="evidence" value="ECO:0007669"/>
    <property type="project" value="UniProtKB-KW"/>
</dbReference>
<dbReference type="PANTHER" id="PTHR44688">
    <property type="entry name" value="DNA-BINDING TRANSCRIPTIONAL ACTIVATOR DEVR_DOSR"/>
    <property type="match status" value="1"/>
</dbReference>
<keyword evidence="1" id="KW-0805">Transcription regulation</keyword>
<dbReference type="InterPro" id="IPR000792">
    <property type="entry name" value="Tscrpt_reg_LuxR_C"/>
</dbReference>
<keyword evidence="8" id="KW-1185">Reference proteome</keyword>
<keyword evidence="2 7" id="KW-0238">DNA-binding</keyword>
<feature type="modified residue" description="4-aspartylphosphate" evidence="4">
    <location>
        <position position="59"/>
    </location>
</feature>
<dbReference type="PRINTS" id="PR00038">
    <property type="entry name" value="HTHLUXR"/>
</dbReference>
<dbReference type="GO" id="GO:0000160">
    <property type="term" value="P:phosphorelay signal transduction system"/>
    <property type="evidence" value="ECO:0007669"/>
    <property type="project" value="InterPro"/>
</dbReference>
<dbReference type="InterPro" id="IPR001789">
    <property type="entry name" value="Sig_transdc_resp-reg_receiver"/>
</dbReference>
<dbReference type="SUPFAM" id="SSF46894">
    <property type="entry name" value="C-terminal effector domain of the bipartite response regulators"/>
    <property type="match status" value="1"/>
</dbReference>
<gene>
    <name evidence="7" type="ORF">C6569_14415</name>
</gene>
<reference evidence="7 8" key="1">
    <citation type="submission" date="2018-03" db="EMBL/GenBank/DDBJ databases">
        <title>Genome sequencing of Phreatobacter sp.</title>
        <authorList>
            <person name="Kim S.-J."/>
            <person name="Heo J."/>
            <person name="Kwon S.-W."/>
        </authorList>
    </citation>
    <scope>NUCLEOTIDE SEQUENCE [LARGE SCALE GENOMIC DNA]</scope>
    <source>
        <strain evidence="7 8">S-12</strain>
    </source>
</reference>
<evidence type="ECO:0000313" key="8">
    <source>
        <dbReference type="Proteomes" id="UP000237889"/>
    </source>
</evidence>
<dbReference type="SMART" id="SM00448">
    <property type="entry name" value="REC"/>
    <property type="match status" value="1"/>
</dbReference>
<dbReference type="InterPro" id="IPR011006">
    <property type="entry name" value="CheY-like_superfamily"/>
</dbReference>
<evidence type="ECO:0000313" key="7">
    <source>
        <dbReference type="EMBL" id="AVO47682.1"/>
    </source>
</evidence>
<dbReference type="PANTHER" id="PTHR44688:SF16">
    <property type="entry name" value="DNA-BINDING TRANSCRIPTIONAL ACTIVATOR DEVR_DOSR"/>
    <property type="match status" value="1"/>
</dbReference>
<dbReference type="PROSITE" id="PS50110">
    <property type="entry name" value="RESPONSE_REGULATORY"/>
    <property type="match status" value="1"/>
</dbReference>
<dbReference type="InterPro" id="IPR036388">
    <property type="entry name" value="WH-like_DNA-bd_sf"/>
</dbReference>